<name>A0A6H5IA24_9HYME</name>
<evidence type="ECO:0000313" key="1">
    <source>
        <dbReference type="EMBL" id="CAB0033529.1"/>
    </source>
</evidence>
<accession>A0A6H5IA24</accession>
<organism evidence="1 2">
    <name type="scientific">Trichogramma brassicae</name>
    <dbReference type="NCBI Taxonomy" id="86971"/>
    <lineage>
        <taxon>Eukaryota</taxon>
        <taxon>Metazoa</taxon>
        <taxon>Ecdysozoa</taxon>
        <taxon>Arthropoda</taxon>
        <taxon>Hexapoda</taxon>
        <taxon>Insecta</taxon>
        <taxon>Pterygota</taxon>
        <taxon>Neoptera</taxon>
        <taxon>Endopterygota</taxon>
        <taxon>Hymenoptera</taxon>
        <taxon>Apocrita</taxon>
        <taxon>Proctotrupomorpha</taxon>
        <taxon>Chalcidoidea</taxon>
        <taxon>Trichogrammatidae</taxon>
        <taxon>Trichogramma</taxon>
    </lineage>
</organism>
<dbReference type="Proteomes" id="UP000479190">
    <property type="component" value="Unassembled WGS sequence"/>
</dbReference>
<sequence length="144" mass="16172">MKFSLPYIQTQRQLDEDGYYKVSSDTSKQDFTKGDATLDAVLQPMISVQSAKRTNTRFVYNLSCCLRNRRAARGYQHIACGKWRHADIVVVSSRSAAGMNVRLCAIHETTSTTTTTTTTSTTTKTRLYIINLIDRVDRGGAERP</sequence>
<protein>
    <submittedName>
        <fullName evidence="1">Uncharacterized protein</fullName>
    </submittedName>
</protein>
<dbReference type="EMBL" id="CADCXV010000714">
    <property type="protein sequence ID" value="CAB0033529.1"/>
    <property type="molecule type" value="Genomic_DNA"/>
</dbReference>
<gene>
    <name evidence="1" type="ORF">TBRA_LOCUS5430</name>
</gene>
<keyword evidence="2" id="KW-1185">Reference proteome</keyword>
<proteinExistence type="predicted"/>
<reference evidence="1 2" key="1">
    <citation type="submission" date="2020-02" db="EMBL/GenBank/DDBJ databases">
        <authorList>
            <person name="Ferguson B K."/>
        </authorList>
    </citation>
    <scope>NUCLEOTIDE SEQUENCE [LARGE SCALE GENOMIC DNA]</scope>
</reference>
<dbReference type="AlphaFoldDB" id="A0A6H5IA24"/>
<evidence type="ECO:0000313" key="2">
    <source>
        <dbReference type="Proteomes" id="UP000479190"/>
    </source>
</evidence>